<feature type="compositionally biased region" description="Basic and acidic residues" evidence="6">
    <location>
        <begin position="317"/>
        <end position="333"/>
    </location>
</feature>
<dbReference type="GO" id="GO:0008270">
    <property type="term" value="F:zinc ion binding"/>
    <property type="evidence" value="ECO:0007669"/>
    <property type="project" value="UniProtKB-KW"/>
</dbReference>
<dbReference type="Pfam" id="PF00096">
    <property type="entry name" value="zf-C2H2"/>
    <property type="match status" value="1"/>
</dbReference>
<evidence type="ECO:0000256" key="5">
    <source>
        <dbReference type="PROSITE-ProRule" id="PRU00042"/>
    </source>
</evidence>
<dbReference type="EMBL" id="JBJQND010000004">
    <property type="protein sequence ID" value="KAL3879055.1"/>
    <property type="molecule type" value="Genomic_DNA"/>
</dbReference>
<dbReference type="SMART" id="SM00355">
    <property type="entry name" value="ZnF_C2H2"/>
    <property type="match status" value="1"/>
</dbReference>
<protein>
    <recommendedName>
        <fullName evidence="7">C2H2-type domain-containing protein</fullName>
    </recommendedName>
</protein>
<feature type="compositionally biased region" description="Polar residues" evidence="6">
    <location>
        <begin position="156"/>
        <end position="168"/>
    </location>
</feature>
<dbReference type="Gene3D" id="3.30.160.60">
    <property type="entry name" value="Classic Zinc Finger"/>
    <property type="match status" value="1"/>
</dbReference>
<gene>
    <name evidence="8" type="ORF">ACJMK2_031369</name>
</gene>
<feature type="region of interest" description="Disordered" evidence="6">
    <location>
        <begin position="156"/>
        <end position="176"/>
    </location>
</feature>
<dbReference type="PROSITE" id="PS00028">
    <property type="entry name" value="ZINC_FINGER_C2H2_1"/>
    <property type="match status" value="1"/>
</dbReference>
<organism evidence="8 9">
    <name type="scientific">Sinanodonta woodiana</name>
    <name type="common">Chinese pond mussel</name>
    <name type="synonym">Anodonta woodiana</name>
    <dbReference type="NCBI Taxonomy" id="1069815"/>
    <lineage>
        <taxon>Eukaryota</taxon>
        <taxon>Metazoa</taxon>
        <taxon>Spiralia</taxon>
        <taxon>Lophotrochozoa</taxon>
        <taxon>Mollusca</taxon>
        <taxon>Bivalvia</taxon>
        <taxon>Autobranchia</taxon>
        <taxon>Heteroconchia</taxon>
        <taxon>Palaeoheterodonta</taxon>
        <taxon>Unionida</taxon>
        <taxon>Unionoidea</taxon>
        <taxon>Unionidae</taxon>
        <taxon>Unioninae</taxon>
        <taxon>Sinanodonta</taxon>
    </lineage>
</organism>
<keyword evidence="4" id="KW-0862">Zinc</keyword>
<dbReference type="InterPro" id="IPR013087">
    <property type="entry name" value="Znf_C2H2_type"/>
</dbReference>
<evidence type="ECO:0000256" key="4">
    <source>
        <dbReference type="ARBA" id="ARBA00022833"/>
    </source>
</evidence>
<comment type="caution">
    <text evidence="8">The sequence shown here is derived from an EMBL/GenBank/DDBJ whole genome shotgun (WGS) entry which is preliminary data.</text>
</comment>
<dbReference type="PROSITE" id="PS50157">
    <property type="entry name" value="ZINC_FINGER_C2H2_2"/>
    <property type="match status" value="1"/>
</dbReference>
<dbReference type="Proteomes" id="UP001634394">
    <property type="component" value="Unassembled WGS sequence"/>
</dbReference>
<proteinExistence type="predicted"/>
<keyword evidence="3 5" id="KW-0863">Zinc-finger</keyword>
<reference evidence="8 9" key="1">
    <citation type="submission" date="2024-11" db="EMBL/GenBank/DDBJ databases">
        <title>Chromosome-level genome assembly of the freshwater bivalve Anodonta woodiana.</title>
        <authorList>
            <person name="Chen X."/>
        </authorList>
    </citation>
    <scope>NUCLEOTIDE SEQUENCE [LARGE SCALE GENOMIC DNA]</scope>
    <source>
        <strain evidence="8">MN2024</strain>
        <tissue evidence="8">Gills</tissue>
    </source>
</reference>
<name>A0ABD3X2J5_SINWO</name>
<dbReference type="FunFam" id="3.30.160.60:FF:000634">
    <property type="entry name" value="Zinc finger X-chromosomal protein"/>
    <property type="match status" value="1"/>
</dbReference>
<evidence type="ECO:0000256" key="2">
    <source>
        <dbReference type="ARBA" id="ARBA00022737"/>
    </source>
</evidence>
<evidence type="ECO:0000313" key="8">
    <source>
        <dbReference type="EMBL" id="KAL3879055.1"/>
    </source>
</evidence>
<dbReference type="InterPro" id="IPR036236">
    <property type="entry name" value="Znf_C2H2_sf"/>
</dbReference>
<dbReference type="AlphaFoldDB" id="A0ABD3X2J5"/>
<keyword evidence="9" id="KW-1185">Reference proteome</keyword>
<evidence type="ECO:0000313" key="9">
    <source>
        <dbReference type="Proteomes" id="UP001634394"/>
    </source>
</evidence>
<dbReference type="SUPFAM" id="SSF57667">
    <property type="entry name" value="beta-beta-alpha zinc fingers"/>
    <property type="match status" value="1"/>
</dbReference>
<evidence type="ECO:0000259" key="7">
    <source>
        <dbReference type="PROSITE" id="PS50157"/>
    </source>
</evidence>
<feature type="region of interest" description="Disordered" evidence="6">
    <location>
        <begin position="297"/>
        <end position="335"/>
    </location>
</feature>
<feature type="compositionally biased region" description="Polar residues" evidence="6">
    <location>
        <begin position="303"/>
        <end position="316"/>
    </location>
</feature>
<keyword evidence="1" id="KW-0479">Metal-binding</keyword>
<keyword evidence="2" id="KW-0677">Repeat</keyword>
<evidence type="ECO:0000256" key="1">
    <source>
        <dbReference type="ARBA" id="ARBA00022723"/>
    </source>
</evidence>
<evidence type="ECO:0000256" key="6">
    <source>
        <dbReference type="SAM" id="MobiDB-lite"/>
    </source>
</evidence>
<evidence type="ECO:0000256" key="3">
    <source>
        <dbReference type="ARBA" id="ARBA00022771"/>
    </source>
</evidence>
<sequence length="695" mass="77319">MSSFESLLKDAKRSPEFNSLIKLIIKYEIYSLLKKLAENGEESVIITASVTDGSSSQLGSEIGEGFLQKANLEQLKEQFIFFCKGAITQTRSFQAETGAQNRSDKSKDVSFQPDSGTDMLIQTTIKEELLTDVQDVEENNLKGDSNHCHKGLRNNACSGTENENSKISAPSPCKKLRNDDQSRSLWLDYQNLFAIPSSSGNMWDQSTQGSALVVSPYASLTECSSHLLAAQRSEQDVLKKIACSGNESLPGLSSRNMDSTSPEFTHLKTQSVDSLDESEQVCTTAVDISSGVSNSFERGRQHGFSTSNIRGRQHGSSHSDEKEKEHGFPHPEETVQLSPGQLKLVQELDKPHNAKKTAASDSVMMINQRRTKELVSSIENHDTISNSSITINDDDEISSNIQNSQISIDENLTSDIFGNILQCPDKVHPKEPGIRVLGSSRYEGQSEGHSDSPDCDVLSESLETTQDHSSMARLSRTAETNLHLGKPVRKHLVMATSVGVPSVLNNPMHMSEMALRNANKQKSAYRVSRTSDTESLNLIDSTLSDHRTEGQVQVIDLSEDNEMKDNLSIQNVDTRKENEQSRSIVPRIDNLMAAWTMQNVHLTHMTGYGQGLDSFQVFKKKKTFTPNISLQNMFEKAGNMSRCLVCEKLVLTKNRKYHWLYHTGEKPYKCTICGKSFSHPSNMKTHTLTHNDKRT</sequence>
<accession>A0ABD3X2J5</accession>
<feature type="domain" description="C2H2-type" evidence="7">
    <location>
        <begin position="668"/>
        <end position="695"/>
    </location>
</feature>